<keyword evidence="5" id="KW-0812">Transmembrane</keyword>
<dbReference type="SUPFAM" id="SSF63817">
    <property type="entry name" value="Sortase"/>
    <property type="match status" value="1"/>
</dbReference>
<feature type="transmembrane region" description="Helical" evidence="5">
    <location>
        <begin position="257"/>
        <end position="277"/>
    </location>
</feature>
<sequence>MSSQKKKNQKIKDYLQLTSIVLAIGIGLCFILTPWLKNELIASNSNRYLTKEYKPNEWIANTKKPAIFDYESIQPPTIKEIAVQVITPKSDLIIGQLTIENLNLNLPIFKGMTNQNLLSGVGTMSEQQEMGVGNYALAGHHLYDESLLFGPLLKIKEGMLIQLTNQTEEYTYQVLNTKLVHESELSILANQGDNRLTLVTCDVPFQTDKRWIVTAILVHQDQGIKDEKGTTLSEPAKAYQKGEKKFLNQSRKSQFKLVGWQIVLCLILMLIVTFSIIKRYRNNIRRNKNKEANGKVNSLIGKIKVK</sequence>
<evidence type="ECO:0000313" key="7">
    <source>
        <dbReference type="Proteomes" id="UP000297938"/>
    </source>
</evidence>
<gene>
    <name evidence="6" type="ORF">CKN69_06115</name>
</gene>
<dbReference type="AlphaFoldDB" id="A0A7Z8CZU8"/>
<keyword evidence="5" id="KW-1133">Transmembrane helix</keyword>
<dbReference type="Gene3D" id="2.40.260.10">
    <property type="entry name" value="Sortase"/>
    <property type="match status" value="1"/>
</dbReference>
<name>A0A7Z8CZU8_CARDV</name>
<feature type="transmembrane region" description="Helical" evidence="5">
    <location>
        <begin position="14"/>
        <end position="36"/>
    </location>
</feature>
<keyword evidence="5" id="KW-0472">Membrane</keyword>
<dbReference type="GO" id="GO:0006508">
    <property type="term" value="P:proteolysis"/>
    <property type="evidence" value="ECO:0007669"/>
    <property type="project" value="UniProtKB-KW"/>
</dbReference>
<protein>
    <recommendedName>
        <fullName evidence="8">Class A sortase</fullName>
    </recommendedName>
</protein>
<accession>A0A7Z8CZU8</accession>
<evidence type="ECO:0000313" key="6">
    <source>
        <dbReference type="EMBL" id="TFJ27422.1"/>
    </source>
</evidence>
<dbReference type="InterPro" id="IPR023365">
    <property type="entry name" value="Sortase_dom-sf"/>
</dbReference>
<evidence type="ECO:0000256" key="4">
    <source>
        <dbReference type="PIRSR" id="PIRSR605754-1"/>
    </source>
</evidence>
<dbReference type="CDD" id="cd06165">
    <property type="entry name" value="Sortase_A"/>
    <property type="match status" value="1"/>
</dbReference>
<organism evidence="6 7">
    <name type="scientific">Carnobacterium divergens</name>
    <name type="common">Lactobacillus divergens</name>
    <dbReference type="NCBI Taxonomy" id="2748"/>
    <lineage>
        <taxon>Bacteria</taxon>
        <taxon>Bacillati</taxon>
        <taxon>Bacillota</taxon>
        <taxon>Bacilli</taxon>
        <taxon>Lactobacillales</taxon>
        <taxon>Carnobacteriaceae</taxon>
        <taxon>Carnobacterium</taxon>
    </lineage>
</organism>
<reference evidence="6 7" key="1">
    <citation type="journal article" date="2018" name="Int. J. Food Microbiol.">
        <title>Growth of Carnobacterium spp. isolated from chilled vacuum-packaged meat under relevant acidic conditions.</title>
        <authorList>
            <person name="Zhang P."/>
            <person name="Badoni M."/>
            <person name="Ganzle M."/>
            <person name="Yang X."/>
        </authorList>
    </citation>
    <scope>NUCLEOTIDE SEQUENCE [LARGE SCALE GENOMIC DNA]</scope>
    <source>
        <strain evidence="6 7">B2</strain>
    </source>
</reference>
<evidence type="ECO:0000256" key="3">
    <source>
        <dbReference type="ARBA" id="ARBA00022807"/>
    </source>
</evidence>
<comment type="caution">
    <text evidence="6">The sequence shown here is derived from an EMBL/GenBank/DDBJ whole genome shotgun (WGS) entry which is preliminary data.</text>
</comment>
<feature type="active site" description="Acyl-thioester intermediate" evidence="4">
    <location>
        <position position="201"/>
    </location>
</feature>
<evidence type="ECO:0000256" key="1">
    <source>
        <dbReference type="ARBA" id="ARBA00022670"/>
    </source>
</evidence>
<dbReference type="NCBIfam" id="TIGR01076">
    <property type="entry name" value="sortase_fam"/>
    <property type="match status" value="1"/>
</dbReference>
<dbReference type="InterPro" id="IPR005754">
    <property type="entry name" value="Sortase"/>
</dbReference>
<dbReference type="Proteomes" id="UP000297938">
    <property type="component" value="Unassembled WGS sequence"/>
</dbReference>
<keyword evidence="2" id="KW-0378">Hydrolase</keyword>
<keyword evidence="3" id="KW-0788">Thiol protease</keyword>
<dbReference type="EMBL" id="NRPP01000010">
    <property type="protein sequence ID" value="TFJ27422.1"/>
    <property type="molecule type" value="Genomic_DNA"/>
</dbReference>
<dbReference type="InterPro" id="IPR042007">
    <property type="entry name" value="Sortase_A"/>
</dbReference>
<dbReference type="Pfam" id="PF04203">
    <property type="entry name" value="Sortase"/>
    <property type="match status" value="1"/>
</dbReference>
<evidence type="ECO:0000256" key="2">
    <source>
        <dbReference type="ARBA" id="ARBA00022801"/>
    </source>
</evidence>
<dbReference type="GO" id="GO:0008234">
    <property type="term" value="F:cysteine-type peptidase activity"/>
    <property type="evidence" value="ECO:0007669"/>
    <property type="project" value="UniProtKB-KW"/>
</dbReference>
<evidence type="ECO:0000256" key="5">
    <source>
        <dbReference type="SAM" id="Phobius"/>
    </source>
</evidence>
<feature type="active site" description="Proton donor/acceptor" evidence="4">
    <location>
        <position position="140"/>
    </location>
</feature>
<proteinExistence type="predicted"/>
<evidence type="ECO:0008006" key="8">
    <source>
        <dbReference type="Google" id="ProtNLM"/>
    </source>
</evidence>
<dbReference type="RefSeq" id="WP_135025962.1">
    <property type="nucleotide sequence ID" value="NZ_JBFUWK010000004.1"/>
</dbReference>
<keyword evidence="1" id="KW-0645">Protease</keyword>